<dbReference type="EMBL" id="RCCE01000002">
    <property type="protein sequence ID" value="RLJ59003.1"/>
    <property type="molecule type" value="Genomic_DNA"/>
</dbReference>
<evidence type="ECO:0000313" key="2">
    <source>
        <dbReference type="EMBL" id="RLJ59003.1"/>
    </source>
</evidence>
<proteinExistence type="predicted"/>
<dbReference type="RefSeq" id="WP_121022622.1">
    <property type="nucleotide sequence ID" value="NZ_RCCE01000002.1"/>
</dbReference>
<accession>A0A497X3E2</accession>
<organism evidence="2 3">
    <name type="scientific">Litoreibacter meonggei</name>
    <dbReference type="NCBI Taxonomy" id="1049199"/>
    <lineage>
        <taxon>Bacteria</taxon>
        <taxon>Pseudomonadati</taxon>
        <taxon>Pseudomonadota</taxon>
        <taxon>Alphaproteobacteria</taxon>
        <taxon>Rhodobacterales</taxon>
        <taxon>Roseobacteraceae</taxon>
        <taxon>Litoreibacter</taxon>
    </lineage>
</organism>
<evidence type="ECO:0000256" key="1">
    <source>
        <dbReference type="SAM" id="MobiDB-lite"/>
    </source>
</evidence>
<feature type="region of interest" description="Disordered" evidence="1">
    <location>
        <begin position="63"/>
        <end position="93"/>
    </location>
</feature>
<reference evidence="2 3" key="1">
    <citation type="submission" date="2018-10" db="EMBL/GenBank/DDBJ databases">
        <title>Genomic Encyclopedia of Archaeal and Bacterial Type Strains, Phase II (KMG-II): from individual species to whole genera.</title>
        <authorList>
            <person name="Goeker M."/>
        </authorList>
    </citation>
    <scope>NUCLEOTIDE SEQUENCE [LARGE SCALE GENOMIC DNA]</scope>
    <source>
        <strain evidence="2 3">DSM 29466</strain>
    </source>
</reference>
<protein>
    <submittedName>
        <fullName evidence="2">Uncharacterized protein</fullName>
    </submittedName>
</protein>
<sequence length="93" mass="10244">MLKFLFRGREKEVVVETQRQNFERIISELNSAIDGLPVKPRVTLDPVTGHVELHLPEQMPDEALALPAPTGGINDEKQETPDAVTDAVKGEVA</sequence>
<keyword evidence="3" id="KW-1185">Reference proteome</keyword>
<dbReference type="OrthoDB" id="7874671at2"/>
<comment type="caution">
    <text evidence="2">The sequence shown here is derived from an EMBL/GenBank/DDBJ whole genome shotgun (WGS) entry which is preliminary data.</text>
</comment>
<gene>
    <name evidence="2" type="ORF">BCF46_1145</name>
</gene>
<name>A0A497X3E2_9RHOB</name>
<evidence type="ECO:0000313" key="3">
    <source>
        <dbReference type="Proteomes" id="UP000269157"/>
    </source>
</evidence>
<dbReference type="AlphaFoldDB" id="A0A497X3E2"/>
<dbReference type="Proteomes" id="UP000269157">
    <property type="component" value="Unassembled WGS sequence"/>
</dbReference>